<dbReference type="Ensembl" id="ENSSLDT00000005107.1">
    <property type="protein sequence ID" value="ENSSLDP00000004947.1"/>
    <property type="gene ID" value="ENSSLDG00000003934.1"/>
</dbReference>
<keyword evidence="8" id="KW-1185">Reference proteome</keyword>
<feature type="signal peptide" evidence="6">
    <location>
        <begin position="1"/>
        <end position="24"/>
    </location>
</feature>
<evidence type="ECO:0000313" key="7">
    <source>
        <dbReference type="Ensembl" id="ENSSLDP00000004947.1"/>
    </source>
</evidence>
<evidence type="ECO:0000256" key="3">
    <source>
        <dbReference type="ARBA" id="ARBA00023136"/>
    </source>
</evidence>
<evidence type="ECO:0008006" key="9">
    <source>
        <dbReference type="Google" id="ProtNLM"/>
    </source>
</evidence>
<dbReference type="GO" id="GO:0016020">
    <property type="term" value="C:membrane"/>
    <property type="evidence" value="ECO:0007669"/>
    <property type="project" value="UniProtKB-SubCell"/>
</dbReference>
<dbReference type="Proteomes" id="UP000261360">
    <property type="component" value="Unplaced"/>
</dbReference>
<keyword evidence="5" id="KW-0812">Transmembrane</keyword>
<dbReference type="GeneTree" id="ENSGT00610000086518"/>
<dbReference type="AlphaFoldDB" id="A0A3B4WQJ5"/>
<dbReference type="PANTHER" id="PTHR12080:SF125">
    <property type="entry name" value="CD48 ANTIGEN-LIKE"/>
    <property type="match status" value="1"/>
</dbReference>
<dbReference type="PANTHER" id="PTHR12080">
    <property type="entry name" value="SIGNALING LYMPHOCYTIC ACTIVATION MOLECULE"/>
    <property type="match status" value="1"/>
</dbReference>
<feature type="chain" id="PRO_5017440434" description="Ig-like domain-containing protein" evidence="6">
    <location>
        <begin position="25"/>
        <end position="254"/>
    </location>
</feature>
<accession>A0A3B4WQJ5</accession>
<sequence>MWPTVCLKMLTMSCLFLAVVSTQSEIILFMKEGDEVVLKPNSSVNKPITSIVWKDGSNLAIQWDQSDPDITYFRHFKERCSLNTSSGEVTITGVTRDYDAVYTPNINEVQGTQIVLRVISPVPVPTVTESCNDKMTSCTFTCDGNITGVEEVTYKWKSDDTILAISSKEHKVEKEKSQTMKEFSCEMHNPVSQESSKPIPNPFIETPQRVLNINSGLIVFICLLTAVIMLALLHRCKAGMWFFQKGRKAILKKF</sequence>
<keyword evidence="4" id="KW-0325">Glycoprotein</keyword>
<evidence type="ECO:0000256" key="2">
    <source>
        <dbReference type="ARBA" id="ARBA00022729"/>
    </source>
</evidence>
<dbReference type="InterPro" id="IPR013783">
    <property type="entry name" value="Ig-like_fold"/>
</dbReference>
<keyword evidence="5" id="KW-1133">Transmembrane helix</keyword>
<proteinExistence type="predicted"/>
<evidence type="ECO:0000256" key="5">
    <source>
        <dbReference type="SAM" id="Phobius"/>
    </source>
</evidence>
<organism evidence="7 8">
    <name type="scientific">Seriola lalandi dorsalis</name>
    <dbReference type="NCBI Taxonomy" id="1841481"/>
    <lineage>
        <taxon>Eukaryota</taxon>
        <taxon>Metazoa</taxon>
        <taxon>Chordata</taxon>
        <taxon>Craniata</taxon>
        <taxon>Vertebrata</taxon>
        <taxon>Euteleostomi</taxon>
        <taxon>Actinopterygii</taxon>
        <taxon>Neopterygii</taxon>
        <taxon>Teleostei</taxon>
        <taxon>Neoteleostei</taxon>
        <taxon>Acanthomorphata</taxon>
        <taxon>Carangaria</taxon>
        <taxon>Carangiformes</taxon>
        <taxon>Carangidae</taxon>
        <taxon>Seriola</taxon>
    </lineage>
</organism>
<keyword evidence="2 6" id="KW-0732">Signal</keyword>
<feature type="transmembrane region" description="Helical" evidence="5">
    <location>
        <begin position="213"/>
        <end position="233"/>
    </location>
</feature>
<comment type="subcellular location">
    <subcellularLocation>
        <location evidence="1">Membrane</location>
    </subcellularLocation>
</comment>
<name>A0A3B4WQJ5_SERLL</name>
<dbReference type="InterPro" id="IPR015631">
    <property type="entry name" value="CD2/SLAM_rcpt"/>
</dbReference>
<evidence type="ECO:0000256" key="1">
    <source>
        <dbReference type="ARBA" id="ARBA00004370"/>
    </source>
</evidence>
<dbReference type="Gene3D" id="2.60.40.10">
    <property type="entry name" value="Immunoglobulins"/>
    <property type="match status" value="2"/>
</dbReference>
<protein>
    <recommendedName>
        <fullName evidence="9">Ig-like domain-containing protein</fullName>
    </recommendedName>
</protein>
<evidence type="ECO:0000256" key="6">
    <source>
        <dbReference type="SAM" id="SignalP"/>
    </source>
</evidence>
<keyword evidence="3 5" id="KW-0472">Membrane</keyword>
<evidence type="ECO:0000256" key="4">
    <source>
        <dbReference type="ARBA" id="ARBA00023180"/>
    </source>
</evidence>
<dbReference type="STRING" id="1841481.ENSSLDP00000004947"/>
<evidence type="ECO:0000313" key="8">
    <source>
        <dbReference type="Proteomes" id="UP000261360"/>
    </source>
</evidence>
<reference evidence="7" key="2">
    <citation type="submission" date="2025-09" db="UniProtKB">
        <authorList>
            <consortium name="Ensembl"/>
        </authorList>
    </citation>
    <scope>IDENTIFICATION</scope>
</reference>
<reference evidence="7" key="1">
    <citation type="submission" date="2025-08" db="UniProtKB">
        <authorList>
            <consortium name="Ensembl"/>
        </authorList>
    </citation>
    <scope>IDENTIFICATION</scope>
</reference>